<sequence>MSKRNFSYLFFARQSAISCQPSDISPDSYRDQASLPVYFLYLLGLVLLVTSCSTTRKLKPGEVLYTGATVKLNPDTPAVKDQKNFQKELEAKVRPAPNKKLLGWRYKLFFYNLVSEPKKQKGFKYWIKYKLGEPPVLMNQVRLQNNVNVMSSYLASKGFLQASGSGDTTIRGKTGKAAYQLYSGPRYTINAITFPGDSSSAISGLIYAARNKTLLKQGDYYDLDIFKAERERIDVQLKEKGYFYFSPNYLLIQADSTIGANQVDIDLKIKKETPGAALQPYFIRNINIYPDYSLRRDSFTRASEPVQYKDFTIYDPNHKYKPRLFEHLIFFQKGDPYNRTDHALSLNRLVNIGTFRFVKAEFTPMDTLTSSNMDVDFMLTSSKKNALSLSVTGTSKSNNFIGSEVKVTHTNKNTFRGAEQLNLSLAGGFEKQFSGQQKDLTSYSLGAEARLLFPRFLIPVAGFKTHNAYVPKTHITVGSQLLNRANYYTLVSGKGEFGYLWKGNEFNEHQLNPLSVSYIRTANTTDSFNRMLEKVPTLKNNFENQFIIGSNYTYTYSNQVKPELRNNFLFMGSVESAGNLINAFLRKDESGKKRLFQTITNQFVRLEADFRDYYKINPGLIWANRLNLGYGIPYGNSSVLPYVRQFFAGGSNDIRAFRSRSLGPGTFYINTDSLDLFADQGGDVKLMLNTELRAKLFSIIQGAVFIDAGNIWLAKNDTSRPGGQFRFGNVLSQTAVGGGVGLRVDASIFVVRFDLAMPFRKPWLPPGERWVIDQVRFSDPEWRKKNLIFNIGIGYPF</sequence>
<name>A0A1G6L977_NIADE</name>
<evidence type="ECO:0000259" key="6">
    <source>
        <dbReference type="Pfam" id="PF01103"/>
    </source>
</evidence>
<evidence type="ECO:0000256" key="3">
    <source>
        <dbReference type="ARBA" id="ARBA00022729"/>
    </source>
</evidence>
<dbReference type="EMBL" id="FMZO01000002">
    <property type="protein sequence ID" value="SDC39683.1"/>
    <property type="molecule type" value="Genomic_DNA"/>
</dbReference>
<dbReference type="InterPro" id="IPR000184">
    <property type="entry name" value="Bac_surfAg_D15"/>
</dbReference>
<keyword evidence="3" id="KW-0732">Signal</keyword>
<keyword evidence="8" id="KW-1185">Reference proteome</keyword>
<evidence type="ECO:0000313" key="7">
    <source>
        <dbReference type="EMBL" id="SDC39683.1"/>
    </source>
</evidence>
<evidence type="ECO:0000313" key="8">
    <source>
        <dbReference type="Proteomes" id="UP000198757"/>
    </source>
</evidence>
<dbReference type="Pfam" id="PF01103">
    <property type="entry name" value="Omp85"/>
    <property type="match status" value="1"/>
</dbReference>
<dbReference type="AlphaFoldDB" id="A0A1G6L977"/>
<dbReference type="Gene3D" id="2.40.160.50">
    <property type="entry name" value="membrane protein fhac: a member of the omp85/tpsb transporter family"/>
    <property type="match status" value="1"/>
</dbReference>
<evidence type="ECO:0000256" key="2">
    <source>
        <dbReference type="ARBA" id="ARBA00022692"/>
    </source>
</evidence>
<dbReference type="GO" id="GO:0019867">
    <property type="term" value="C:outer membrane"/>
    <property type="evidence" value="ECO:0007669"/>
    <property type="project" value="InterPro"/>
</dbReference>
<dbReference type="PANTHER" id="PTHR12815:SF47">
    <property type="entry name" value="TRANSLOCATION AND ASSEMBLY MODULE SUBUNIT TAMA"/>
    <property type="match status" value="1"/>
</dbReference>
<accession>A0A1G6L977</accession>
<feature type="domain" description="Bacterial surface antigen (D15)" evidence="6">
    <location>
        <begin position="600"/>
        <end position="772"/>
    </location>
</feature>
<organism evidence="7 8">
    <name type="scientific">Niabella drilacis (strain DSM 25811 / CCM 8410 / CCUG 62505 / LMG 26954 / E90)</name>
    <dbReference type="NCBI Taxonomy" id="1285928"/>
    <lineage>
        <taxon>Bacteria</taxon>
        <taxon>Pseudomonadati</taxon>
        <taxon>Bacteroidota</taxon>
        <taxon>Chitinophagia</taxon>
        <taxon>Chitinophagales</taxon>
        <taxon>Chitinophagaceae</taxon>
        <taxon>Niabella</taxon>
    </lineage>
</organism>
<keyword evidence="5" id="KW-0998">Cell outer membrane</keyword>
<dbReference type="InterPro" id="IPR039910">
    <property type="entry name" value="D15-like"/>
</dbReference>
<protein>
    <submittedName>
        <fullName evidence="7">Outer membrane protein assembly factor BamA</fullName>
    </submittedName>
</protein>
<dbReference type="Gene3D" id="3.10.20.310">
    <property type="entry name" value="membrane protein fhac"/>
    <property type="match status" value="2"/>
</dbReference>
<evidence type="ECO:0000256" key="5">
    <source>
        <dbReference type="ARBA" id="ARBA00023237"/>
    </source>
</evidence>
<comment type="subcellular location">
    <subcellularLocation>
        <location evidence="1">Membrane</location>
    </subcellularLocation>
</comment>
<dbReference type="STRING" id="1285928.SAMN04487894_102263"/>
<proteinExistence type="predicted"/>
<evidence type="ECO:0000256" key="1">
    <source>
        <dbReference type="ARBA" id="ARBA00004370"/>
    </source>
</evidence>
<keyword evidence="2" id="KW-0812">Transmembrane</keyword>
<dbReference type="RefSeq" id="WP_245729103.1">
    <property type="nucleotide sequence ID" value="NZ_FMZO01000002.1"/>
</dbReference>
<keyword evidence="4" id="KW-0472">Membrane</keyword>
<dbReference type="Proteomes" id="UP000198757">
    <property type="component" value="Unassembled WGS sequence"/>
</dbReference>
<evidence type="ECO:0000256" key="4">
    <source>
        <dbReference type="ARBA" id="ARBA00023136"/>
    </source>
</evidence>
<gene>
    <name evidence="7" type="ORF">SAMN04487894_102263</name>
</gene>
<dbReference type="PANTHER" id="PTHR12815">
    <property type="entry name" value="SORTING AND ASSEMBLY MACHINERY SAMM50 PROTEIN FAMILY MEMBER"/>
    <property type="match status" value="1"/>
</dbReference>
<reference evidence="8" key="1">
    <citation type="submission" date="2016-10" db="EMBL/GenBank/DDBJ databases">
        <authorList>
            <person name="Varghese N."/>
            <person name="Submissions S."/>
        </authorList>
    </citation>
    <scope>NUCLEOTIDE SEQUENCE [LARGE SCALE GENOMIC DNA]</scope>
    <source>
        <strain evidence="8">DSM 25811 / CCM 8410 / LMG 26954 / E90</strain>
    </source>
</reference>